<dbReference type="InterPro" id="IPR036866">
    <property type="entry name" value="RibonucZ/Hydroxyglut_hydro"/>
</dbReference>
<evidence type="ECO:0000313" key="3">
    <source>
        <dbReference type="Proteomes" id="UP001597231"/>
    </source>
</evidence>
<keyword evidence="3" id="KW-1185">Reference proteome</keyword>
<dbReference type="Gene3D" id="3.60.15.10">
    <property type="entry name" value="Ribonuclease Z/Hydroxyacylglutathione hydrolase-like"/>
    <property type="match status" value="1"/>
</dbReference>
<proteinExistence type="predicted"/>
<reference evidence="3" key="1">
    <citation type="journal article" date="2019" name="Int. J. Syst. Evol. Microbiol.">
        <title>The Global Catalogue of Microorganisms (GCM) 10K type strain sequencing project: providing services to taxonomists for standard genome sequencing and annotation.</title>
        <authorList>
            <consortium name="The Broad Institute Genomics Platform"/>
            <consortium name="The Broad Institute Genome Sequencing Center for Infectious Disease"/>
            <person name="Wu L."/>
            <person name="Ma J."/>
        </authorList>
    </citation>
    <scope>NUCLEOTIDE SEQUENCE [LARGE SCALE GENOMIC DNA]</scope>
    <source>
        <strain evidence="3">CCUG 53915</strain>
    </source>
</reference>
<dbReference type="Pfam" id="PF00753">
    <property type="entry name" value="Lactamase_B"/>
    <property type="match status" value="1"/>
</dbReference>
<sequence>MSGLKNYIRTLETEFQETNDEKVEVQISLLKEIKRSLPTLRLTLPTVTFQNMYTFEGSKRSATLMTKGGGHSPCDSFLYLPNDKVIFMGDLLFVKSHPSIFEDSDVDNWIQTLQELIM</sequence>
<dbReference type="Proteomes" id="UP001597231">
    <property type="component" value="Unassembled WGS sequence"/>
</dbReference>
<name>A0ABW3TX00_9BACL</name>
<dbReference type="RefSeq" id="WP_381480428.1">
    <property type="nucleotide sequence ID" value="NZ_JBHTLT010000042.1"/>
</dbReference>
<dbReference type="InterPro" id="IPR001279">
    <property type="entry name" value="Metallo-B-lactamas"/>
</dbReference>
<accession>A0ABW3TX00</accession>
<evidence type="ECO:0000313" key="2">
    <source>
        <dbReference type="EMBL" id="MFD1205230.1"/>
    </source>
</evidence>
<dbReference type="EMBL" id="JBHTLT010000042">
    <property type="protein sequence ID" value="MFD1205230.1"/>
    <property type="molecule type" value="Genomic_DNA"/>
</dbReference>
<gene>
    <name evidence="2" type="ORF">ACFQ38_08945</name>
</gene>
<feature type="domain" description="Metallo-beta-lactamase" evidence="1">
    <location>
        <begin position="41"/>
        <end position="116"/>
    </location>
</feature>
<organism evidence="2 3">
    <name type="scientific">Sporosarcina contaminans</name>
    <dbReference type="NCBI Taxonomy" id="633403"/>
    <lineage>
        <taxon>Bacteria</taxon>
        <taxon>Bacillati</taxon>
        <taxon>Bacillota</taxon>
        <taxon>Bacilli</taxon>
        <taxon>Bacillales</taxon>
        <taxon>Caryophanaceae</taxon>
        <taxon>Sporosarcina</taxon>
    </lineage>
</organism>
<dbReference type="SUPFAM" id="SSF56281">
    <property type="entry name" value="Metallo-hydrolase/oxidoreductase"/>
    <property type="match status" value="1"/>
</dbReference>
<evidence type="ECO:0000259" key="1">
    <source>
        <dbReference type="Pfam" id="PF00753"/>
    </source>
</evidence>
<comment type="caution">
    <text evidence="2">The sequence shown here is derived from an EMBL/GenBank/DDBJ whole genome shotgun (WGS) entry which is preliminary data.</text>
</comment>
<protein>
    <submittedName>
        <fullName evidence="2">MBL fold metallo-hydrolase</fullName>
    </submittedName>
</protein>